<reference evidence="2 3" key="1">
    <citation type="journal article" date="2016" name="Nat. Commun.">
        <title>Thousands of microbial genomes shed light on interconnected biogeochemical processes in an aquifer system.</title>
        <authorList>
            <person name="Anantharaman K."/>
            <person name="Brown C.T."/>
            <person name="Hug L.A."/>
            <person name="Sharon I."/>
            <person name="Castelle C.J."/>
            <person name="Probst A.J."/>
            <person name="Thomas B.C."/>
            <person name="Singh A."/>
            <person name="Wilkins M.J."/>
            <person name="Karaoz U."/>
            <person name="Brodie E.L."/>
            <person name="Williams K.H."/>
            <person name="Hubbard S.S."/>
            <person name="Banfield J.F."/>
        </authorList>
    </citation>
    <scope>NUCLEOTIDE SEQUENCE [LARGE SCALE GENOMIC DNA]</scope>
</reference>
<evidence type="ECO:0000259" key="1">
    <source>
        <dbReference type="Pfam" id="PF01370"/>
    </source>
</evidence>
<comment type="caution">
    <text evidence="2">The sequence shown here is derived from an EMBL/GenBank/DDBJ whole genome shotgun (WGS) entry which is preliminary data.</text>
</comment>
<dbReference type="EMBL" id="MHQO01000045">
    <property type="protein sequence ID" value="OHA05733.1"/>
    <property type="molecule type" value="Genomic_DNA"/>
</dbReference>
<proteinExistence type="predicted"/>
<dbReference type="InterPro" id="IPR050177">
    <property type="entry name" value="Lipid_A_modif_metabolic_enz"/>
</dbReference>
<evidence type="ECO:0000313" key="2">
    <source>
        <dbReference type="EMBL" id="OHA05733.1"/>
    </source>
</evidence>
<feature type="non-terminal residue" evidence="2">
    <location>
        <position position="251"/>
    </location>
</feature>
<name>A0A1G2L209_9BACT</name>
<dbReference type="Pfam" id="PF01370">
    <property type="entry name" value="Epimerase"/>
    <property type="match status" value="1"/>
</dbReference>
<dbReference type="CDD" id="cd08946">
    <property type="entry name" value="SDR_e"/>
    <property type="match status" value="1"/>
</dbReference>
<dbReference type="InterPro" id="IPR036291">
    <property type="entry name" value="NAD(P)-bd_dom_sf"/>
</dbReference>
<dbReference type="PANTHER" id="PTHR43245:SF13">
    <property type="entry name" value="UDP-D-APIOSE_UDP-D-XYLOSE SYNTHASE 2"/>
    <property type="match status" value="1"/>
</dbReference>
<dbReference type="Proteomes" id="UP000177982">
    <property type="component" value="Unassembled WGS sequence"/>
</dbReference>
<dbReference type="SUPFAM" id="SSF51735">
    <property type="entry name" value="NAD(P)-binding Rossmann-fold domains"/>
    <property type="match status" value="1"/>
</dbReference>
<protein>
    <recommendedName>
        <fullName evidence="1">NAD-dependent epimerase/dehydratase domain-containing protein</fullName>
    </recommendedName>
</protein>
<dbReference type="Gene3D" id="3.40.50.720">
    <property type="entry name" value="NAD(P)-binding Rossmann-like Domain"/>
    <property type="match status" value="1"/>
</dbReference>
<organism evidence="2 3">
    <name type="scientific">Candidatus Sungbacteria bacterium RIFCSPLOWO2_01_FULL_47_10</name>
    <dbReference type="NCBI Taxonomy" id="1802276"/>
    <lineage>
        <taxon>Bacteria</taxon>
        <taxon>Candidatus Sungiibacteriota</taxon>
    </lineage>
</organism>
<gene>
    <name evidence="2" type="ORF">A2934_02635</name>
</gene>
<dbReference type="PANTHER" id="PTHR43245">
    <property type="entry name" value="BIFUNCTIONAL POLYMYXIN RESISTANCE PROTEIN ARNA"/>
    <property type="match status" value="1"/>
</dbReference>
<dbReference type="InterPro" id="IPR001509">
    <property type="entry name" value="Epimerase_deHydtase"/>
</dbReference>
<sequence length="251" mass="27852">MNAHSSSILIVGDTGFIGAHLKRHISTFSPETAVFGFSRSAGHDVRNFEQISDAVRGKDFVINVAGTPEIHHGWHNIKHIMDVDAIGSINIMKACVRSNVPLIHISSADVYGTNLKPGTPMAEDHPLRPKSPRGVAKRAVETVAMNLIHNDVPVRVLRLFTPYGTEHPSDMRHRRYNYFVARVIRACARGEDIIVEEDGDRAMDWVCIDDVVEAIWQARFAQPGVYNIASGRSHSFNQIAQLAVEQAKKIS</sequence>
<evidence type="ECO:0000313" key="3">
    <source>
        <dbReference type="Proteomes" id="UP000177982"/>
    </source>
</evidence>
<feature type="domain" description="NAD-dependent epimerase/dehydratase" evidence="1">
    <location>
        <begin position="8"/>
        <end position="229"/>
    </location>
</feature>
<accession>A0A1G2L209</accession>
<dbReference type="AlphaFoldDB" id="A0A1G2L209"/>